<accession>A0A9W7WTD0</accession>
<dbReference type="EMBL" id="JAFHDT010000007">
    <property type="protein sequence ID" value="KAI7807951.1"/>
    <property type="molecule type" value="Genomic_DNA"/>
</dbReference>
<gene>
    <name evidence="1" type="ORF">IRJ41_013265</name>
</gene>
<evidence type="ECO:0000313" key="2">
    <source>
        <dbReference type="Proteomes" id="UP001059041"/>
    </source>
</evidence>
<keyword evidence="2" id="KW-1185">Reference proteome</keyword>
<evidence type="ECO:0000313" key="1">
    <source>
        <dbReference type="EMBL" id="KAI7807951.1"/>
    </source>
</evidence>
<dbReference type="AlphaFoldDB" id="A0A9W7WTD0"/>
<protein>
    <submittedName>
        <fullName evidence="1">Uncharacterized protein</fullName>
    </submittedName>
</protein>
<name>A0A9W7WTD0_TRIRA</name>
<comment type="caution">
    <text evidence="1">The sequence shown here is derived from an EMBL/GenBank/DDBJ whole genome shotgun (WGS) entry which is preliminary data.</text>
</comment>
<sequence length="117" mass="14056">MHSTQCHKMKWRHKLIKNKQYPWRNDNNFRSQYPKENENWEKEIAEYACTSEFKDQPPYADSGDELNTTEMISCDVQNSTNLNHQDYYSPAVHHTHPVKWVRYIYAKVANQFSDAEE</sequence>
<proteinExistence type="predicted"/>
<reference evidence="1" key="1">
    <citation type="submission" date="2021-02" db="EMBL/GenBank/DDBJ databases">
        <title>Comparative genomics reveals that relaxation of natural selection precedes convergent phenotypic evolution of cavefish.</title>
        <authorList>
            <person name="Peng Z."/>
        </authorList>
    </citation>
    <scope>NUCLEOTIDE SEQUENCE</scope>
    <source>
        <tissue evidence="1">Muscle</tissue>
    </source>
</reference>
<organism evidence="1 2">
    <name type="scientific">Triplophysa rosa</name>
    <name type="common">Cave loach</name>
    <dbReference type="NCBI Taxonomy" id="992332"/>
    <lineage>
        <taxon>Eukaryota</taxon>
        <taxon>Metazoa</taxon>
        <taxon>Chordata</taxon>
        <taxon>Craniata</taxon>
        <taxon>Vertebrata</taxon>
        <taxon>Euteleostomi</taxon>
        <taxon>Actinopterygii</taxon>
        <taxon>Neopterygii</taxon>
        <taxon>Teleostei</taxon>
        <taxon>Ostariophysi</taxon>
        <taxon>Cypriniformes</taxon>
        <taxon>Nemacheilidae</taxon>
        <taxon>Triplophysa</taxon>
    </lineage>
</organism>
<dbReference type="Proteomes" id="UP001059041">
    <property type="component" value="Linkage Group LG7"/>
</dbReference>